<dbReference type="EC" id="2.7.9.1" evidence="3"/>
<dbReference type="Gene3D" id="1.20.80.30">
    <property type="match status" value="1"/>
</dbReference>
<dbReference type="AlphaFoldDB" id="A0A4R5V1U3"/>
<name>A0A4R5V1U3_9RHOB</name>
<proteinExistence type="predicted"/>
<dbReference type="RefSeq" id="WP_133360319.1">
    <property type="nucleotide sequence ID" value="NZ_SMUV01000068.1"/>
</dbReference>
<dbReference type="GO" id="GO:0016301">
    <property type="term" value="F:kinase activity"/>
    <property type="evidence" value="ECO:0007669"/>
    <property type="project" value="UniProtKB-KW"/>
</dbReference>
<dbReference type="SUPFAM" id="SSF52009">
    <property type="entry name" value="Phosphohistidine domain"/>
    <property type="match status" value="1"/>
</dbReference>
<dbReference type="Pfam" id="PF01326">
    <property type="entry name" value="PPDK_N"/>
    <property type="match status" value="1"/>
</dbReference>
<dbReference type="PROSITE" id="PS00370">
    <property type="entry name" value="PEP_ENZYMES_PHOS_SITE"/>
    <property type="match status" value="1"/>
</dbReference>
<dbReference type="Pfam" id="PF00391">
    <property type="entry name" value="PEP-utilizers"/>
    <property type="match status" value="1"/>
</dbReference>
<dbReference type="SUPFAM" id="SSF56059">
    <property type="entry name" value="Glutathione synthetase ATP-binding domain-like"/>
    <property type="match status" value="1"/>
</dbReference>
<dbReference type="Gene3D" id="3.30.470.20">
    <property type="entry name" value="ATP-grasp fold, B domain"/>
    <property type="match status" value="1"/>
</dbReference>
<organism evidence="3 4">
    <name type="scientific">Antarcticimicrobium luteum</name>
    <dbReference type="NCBI Taxonomy" id="2547397"/>
    <lineage>
        <taxon>Bacteria</taxon>
        <taxon>Pseudomonadati</taxon>
        <taxon>Pseudomonadota</taxon>
        <taxon>Alphaproteobacteria</taxon>
        <taxon>Rhodobacterales</taxon>
        <taxon>Paracoccaceae</taxon>
        <taxon>Antarcticimicrobium</taxon>
    </lineage>
</organism>
<keyword evidence="3" id="KW-0418">Kinase</keyword>
<comment type="caution">
    <text evidence="3">The sequence shown here is derived from an EMBL/GenBank/DDBJ whole genome shotgun (WGS) entry which is preliminary data.</text>
</comment>
<dbReference type="InterPro" id="IPR018274">
    <property type="entry name" value="PEP_util_AS"/>
</dbReference>
<evidence type="ECO:0000313" key="3">
    <source>
        <dbReference type="EMBL" id="TDK45704.1"/>
    </source>
</evidence>
<dbReference type="PANTHER" id="PTHR22931">
    <property type="entry name" value="PHOSPHOENOLPYRUVATE DIKINASE-RELATED"/>
    <property type="match status" value="1"/>
</dbReference>
<evidence type="ECO:0000259" key="1">
    <source>
        <dbReference type="Pfam" id="PF00391"/>
    </source>
</evidence>
<dbReference type="PANTHER" id="PTHR22931:SF9">
    <property type="entry name" value="PYRUVATE, PHOSPHATE DIKINASE 1, CHLOROPLASTIC"/>
    <property type="match status" value="1"/>
</dbReference>
<feature type="domain" description="PEP-utilising enzyme mobile" evidence="1">
    <location>
        <begin position="398"/>
        <end position="467"/>
    </location>
</feature>
<dbReference type="InterPro" id="IPR013815">
    <property type="entry name" value="ATP_grasp_subdomain_1"/>
</dbReference>
<dbReference type="InterPro" id="IPR010121">
    <property type="entry name" value="Pyruvate_phosphate_dikinase"/>
</dbReference>
<sequence>MTRWTLKLDGSHLPEKTLIGGKGWSVARMAALGLTVPPAFVITTEACTAYRGSKDYPEGLEAEIADGIAWLEQQTGRTYGRGPSPLLVSVRSGAAISMPGMMDTVLNMGITPDTETALAEECGDPVFARDTHRRFHELYAHIVLKTEAGEFSNDETAQDWAARIETASGRTLPADPADRLHAAVRAVFDSWDSRRAKRYRKHHDIPDDLGTAVVVQAMVFGNMGGTSGTGVMFSRNPIDGEPTVYGEFLANAQGEDVVSGKFTPQRLDTMLDALPEAHDALLRAARMLEIENRDVQDIEFTVQNGTLYLLQARAAKRAPEAALKIICDMLDEGTIDEKTALSRITPDQVRSLLAPRLPEGASARAKQLARGEAASPGIGIGTVVTDSDEAERRAKNGEAVILARATTSPDDLHGMIAALAVVTERGGSTSHAAVVSRALGVPCVTGCGEGSVTALAGRKVTVDGSGGLIFDGELPVQEPDETALSGLVRLTRIAERLSPVKVILPEDALGGALDLNRVEGGSEIENLPRLLTGIDIAGGGALADDKGIAAGLRAGLKTIVGRPRLPILLAAIRGARPSEDRDTVAVSATE</sequence>
<evidence type="ECO:0000259" key="2">
    <source>
        <dbReference type="Pfam" id="PF01326"/>
    </source>
</evidence>
<dbReference type="Gene3D" id="3.30.1490.20">
    <property type="entry name" value="ATP-grasp fold, A domain"/>
    <property type="match status" value="1"/>
</dbReference>
<dbReference type="EMBL" id="SMUV01000068">
    <property type="protein sequence ID" value="TDK45704.1"/>
    <property type="molecule type" value="Genomic_DNA"/>
</dbReference>
<dbReference type="NCBIfam" id="NF004531">
    <property type="entry name" value="PRK05878.1"/>
    <property type="match status" value="1"/>
</dbReference>
<keyword evidence="3" id="KW-0808">Transferase</keyword>
<dbReference type="GO" id="GO:0050242">
    <property type="term" value="F:pyruvate, phosphate dikinase activity"/>
    <property type="evidence" value="ECO:0007669"/>
    <property type="project" value="UniProtKB-EC"/>
</dbReference>
<feature type="domain" description="Pyruvate phosphate dikinase AMP/ATP-binding" evidence="2">
    <location>
        <begin position="55"/>
        <end position="267"/>
    </location>
</feature>
<protein>
    <submittedName>
        <fullName evidence="3">Pyruvate, phosphate dikinase</fullName>
        <ecNumber evidence="3">2.7.9.1</ecNumber>
    </submittedName>
</protein>
<dbReference type="Proteomes" id="UP000295301">
    <property type="component" value="Unassembled WGS sequence"/>
</dbReference>
<gene>
    <name evidence="3" type="ORF">E1832_13665</name>
</gene>
<dbReference type="OrthoDB" id="9765468at2"/>
<reference evidence="3 4" key="1">
    <citation type="submission" date="2019-03" db="EMBL/GenBank/DDBJ databases">
        <title>Ruegeria lutea sp. nov., a novel strain, isolated from marine sediment, the Masan Bay, South Korea.</title>
        <authorList>
            <person name="Kim J."/>
            <person name="Kim D.-Y."/>
            <person name="Lee S.-S."/>
        </authorList>
    </citation>
    <scope>NUCLEOTIDE SEQUENCE [LARGE SCALE GENOMIC DNA]</scope>
    <source>
        <strain evidence="3 4">318-1</strain>
    </source>
</reference>
<accession>A0A4R5V1U3</accession>
<dbReference type="InterPro" id="IPR008279">
    <property type="entry name" value="PEP-util_enz_mobile_dom"/>
</dbReference>
<dbReference type="Gene3D" id="3.50.30.10">
    <property type="entry name" value="Phosphohistidine domain"/>
    <property type="match status" value="1"/>
</dbReference>
<dbReference type="InterPro" id="IPR036637">
    <property type="entry name" value="Phosphohistidine_dom_sf"/>
</dbReference>
<evidence type="ECO:0000313" key="4">
    <source>
        <dbReference type="Proteomes" id="UP000295301"/>
    </source>
</evidence>
<dbReference type="GO" id="GO:0005524">
    <property type="term" value="F:ATP binding"/>
    <property type="evidence" value="ECO:0007669"/>
    <property type="project" value="InterPro"/>
</dbReference>
<dbReference type="Gene3D" id="1.10.189.10">
    <property type="entry name" value="Pyruvate Phosphate Dikinase, domain 2"/>
    <property type="match status" value="1"/>
</dbReference>
<dbReference type="InterPro" id="IPR002192">
    <property type="entry name" value="PPDK_AMP/ATP-bd"/>
</dbReference>
<keyword evidence="4" id="KW-1185">Reference proteome</keyword>
<keyword evidence="3" id="KW-0670">Pyruvate</keyword>